<protein>
    <submittedName>
        <fullName evidence="2">Uncharacterized protein</fullName>
    </submittedName>
</protein>
<name>A0AAU7X6E0_9HYPH</name>
<dbReference type="EMBL" id="CP158568">
    <property type="protein sequence ID" value="XBY43684.1"/>
    <property type="molecule type" value="Genomic_DNA"/>
</dbReference>
<feature type="compositionally biased region" description="Gly residues" evidence="1">
    <location>
        <begin position="118"/>
        <end position="129"/>
    </location>
</feature>
<feature type="region of interest" description="Disordered" evidence="1">
    <location>
        <begin position="1"/>
        <end position="74"/>
    </location>
</feature>
<feature type="compositionally biased region" description="Basic and acidic residues" evidence="1">
    <location>
        <begin position="12"/>
        <end position="43"/>
    </location>
</feature>
<gene>
    <name evidence="2" type="ORF">ABS361_16615</name>
</gene>
<evidence type="ECO:0000313" key="2">
    <source>
        <dbReference type="EMBL" id="XBY43684.1"/>
    </source>
</evidence>
<sequence length="129" mass="14398">MEDKRRRGRLVSRLEHPAAHDGRRFFPRREWNKPARSALRDDAAGSIGPAGHSSEKTRGEADMKSRRVEPRPDQEELLRGLMKDLDRVVGALPTTDERHCDPIPSQRPAGSVPRTLGVGFGLGLTGTRR</sequence>
<dbReference type="KEGG" id="mflg:ABS361_16615"/>
<accession>A0AAU7X6E0</accession>
<dbReference type="AlphaFoldDB" id="A0AAU7X6E0"/>
<feature type="compositionally biased region" description="Basic residues" evidence="1">
    <location>
        <begin position="1"/>
        <end position="10"/>
    </location>
</feature>
<evidence type="ECO:0000256" key="1">
    <source>
        <dbReference type="SAM" id="MobiDB-lite"/>
    </source>
</evidence>
<proteinExistence type="predicted"/>
<feature type="region of interest" description="Disordered" evidence="1">
    <location>
        <begin position="93"/>
        <end position="129"/>
    </location>
</feature>
<organism evidence="2">
    <name type="scientific">Methyloraptor flagellatus</name>
    <dbReference type="NCBI Taxonomy" id="3162530"/>
    <lineage>
        <taxon>Bacteria</taxon>
        <taxon>Pseudomonadati</taxon>
        <taxon>Pseudomonadota</taxon>
        <taxon>Alphaproteobacteria</taxon>
        <taxon>Hyphomicrobiales</taxon>
        <taxon>Ancalomicrobiaceae</taxon>
        <taxon>Methyloraptor</taxon>
    </lineage>
</organism>
<feature type="compositionally biased region" description="Basic and acidic residues" evidence="1">
    <location>
        <begin position="53"/>
        <end position="74"/>
    </location>
</feature>
<dbReference type="RefSeq" id="WP_407048785.1">
    <property type="nucleotide sequence ID" value="NZ_CP158568.1"/>
</dbReference>
<reference evidence="2" key="1">
    <citation type="submission" date="2024-06" db="EMBL/GenBank/DDBJ databases">
        <title>Methylostella associata gen. nov., sp. nov., a novel Ancalomicrobiaceae-affiliated facultatively methylotrophic bacteria that feed on methanotrophs of the genus Methylococcus.</title>
        <authorList>
            <person name="Saltykova V."/>
            <person name="Danilova O.V."/>
            <person name="Oshkin I.Y."/>
            <person name="Belova S.E."/>
            <person name="Pimenov N.V."/>
            <person name="Dedysh S.N."/>
        </authorList>
    </citation>
    <scope>NUCLEOTIDE SEQUENCE</scope>
    <source>
        <strain evidence="2">S20</strain>
    </source>
</reference>